<dbReference type="PANTHER" id="PTHR42854:SF3">
    <property type="entry name" value="EUKARYOTIC TRANSLATION INITIATION FACTOR 2 SUBUNIT 3-RELATED"/>
    <property type="match status" value="1"/>
</dbReference>
<dbReference type="GO" id="GO:0005829">
    <property type="term" value="C:cytosol"/>
    <property type="evidence" value="ECO:0007669"/>
    <property type="project" value="TreeGrafter"/>
</dbReference>
<dbReference type="RefSeq" id="XP_041230634.1">
    <property type="nucleotide sequence ID" value="XM_041360637.1"/>
</dbReference>
<reference evidence="4" key="1">
    <citation type="journal article" date="2020" name="New Phytol.">
        <title>Comparative genomics reveals dynamic genome evolution in host specialist ectomycorrhizal fungi.</title>
        <authorList>
            <person name="Lofgren L.A."/>
            <person name="Nguyen N.H."/>
            <person name="Vilgalys R."/>
            <person name="Ruytinx J."/>
            <person name="Liao H.L."/>
            <person name="Branco S."/>
            <person name="Kuo A."/>
            <person name="LaButti K."/>
            <person name="Lipzen A."/>
            <person name="Andreopoulos W."/>
            <person name="Pangilinan J."/>
            <person name="Riley R."/>
            <person name="Hundley H."/>
            <person name="Na H."/>
            <person name="Barry K."/>
            <person name="Grigoriev I.V."/>
            <person name="Stajich J.E."/>
            <person name="Kennedy P.G."/>
        </authorList>
    </citation>
    <scope>NUCLEOTIDE SEQUENCE</scope>
    <source>
        <strain evidence="4">FC203</strain>
    </source>
</reference>
<evidence type="ECO:0000256" key="2">
    <source>
        <dbReference type="ARBA" id="ARBA00022917"/>
    </source>
</evidence>
<sequence length="104" mass="11950">MEPCKPVSSKIVSLYAENNHLQFAVPEGLIGKIDPTTLCRADRLIDQVLGAIVTFQKSTELEIILFLLCRLLGICRRFTRLHLRVLRLERRSRFREASRSIEGL</sequence>
<dbReference type="Gene3D" id="2.40.30.10">
    <property type="entry name" value="Translation factors"/>
    <property type="match status" value="1"/>
</dbReference>
<dbReference type="EMBL" id="JABBWK010000008">
    <property type="protein sequence ID" value="KAG1905059.1"/>
    <property type="molecule type" value="Genomic_DNA"/>
</dbReference>
<dbReference type="GO" id="GO:0005525">
    <property type="term" value="F:GTP binding"/>
    <property type="evidence" value="ECO:0007669"/>
    <property type="project" value="UniProtKB-KW"/>
</dbReference>
<gene>
    <name evidence="4" type="ORF">F5891DRAFT_1010693</name>
</gene>
<dbReference type="Proteomes" id="UP001195769">
    <property type="component" value="Unassembled WGS sequence"/>
</dbReference>
<dbReference type="GO" id="GO:0001731">
    <property type="term" value="P:formation of translation preinitiation complex"/>
    <property type="evidence" value="ECO:0007669"/>
    <property type="project" value="TreeGrafter"/>
</dbReference>
<dbReference type="GO" id="GO:0003743">
    <property type="term" value="F:translation initiation factor activity"/>
    <property type="evidence" value="ECO:0007669"/>
    <property type="project" value="TreeGrafter"/>
</dbReference>
<name>A0AAD4EHD9_9AGAM</name>
<evidence type="ECO:0000256" key="1">
    <source>
        <dbReference type="ARBA" id="ARBA00022741"/>
    </source>
</evidence>
<dbReference type="InterPro" id="IPR050543">
    <property type="entry name" value="eIF2G"/>
</dbReference>
<dbReference type="GO" id="GO:0005850">
    <property type="term" value="C:eukaryotic translation initiation factor 2 complex"/>
    <property type="evidence" value="ECO:0007669"/>
    <property type="project" value="TreeGrafter"/>
</dbReference>
<dbReference type="PANTHER" id="PTHR42854">
    <property type="entry name" value="EUKARYOTIC TRANSLATION INITIATION FACTOR 2 SUBUNIT 3 FAMILY MEMBER"/>
    <property type="match status" value="1"/>
</dbReference>
<evidence type="ECO:0000256" key="3">
    <source>
        <dbReference type="ARBA" id="ARBA00023134"/>
    </source>
</evidence>
<dbReference type="GO" id="GO:0000049">
    <property type="term" value="F:tRNA binding"/>
    <property type="evidence" value="ECO:0007669"/>
    <property type="project" value="TreeGrafter"/>
</dbReference>
<proteinExistence type="predicted"/>
<keyword evidence="3" id="KW-0342">GTP-binding</keyword>
<comment type="caution">
    <text evidence="4">The sequence shown here is derived from an EMBL/GenBank/DDBJ whole genome shotgun (WGS) entry which is preliminary data.</text>
</comment>
<evidence type="ECO:0000313" key="4">
    <source>
        <dbReference type="EMBL" id="KAG1905059.1"/>
    </source>
</evidence>
<dbReference type="AlphaFoldDB" id="A0AAD4EHD9"/>
<dbReference type="GeneID" id="64654935"/>
<organism evidence="4 5">
    <name type="scientific">Suillus fuscotomentosus</name>
    <dbReference type="NCBI Taxonomy" id="1912939"/>
    <lineage>
        <taxon>Eukaryota</taxon>
        <taxon>Fungi</taxon>
        <taxon>Dikarya</taxon>
        <taxon>Basidiomycota</taxon>
        <taxon>Agaricomycotina</taxon>
        <taxon>Agaricomycetes</taxon>
        <taxon>Agaricomycetidae</taxon>
        <taxon>Boletales</taxon>
        <taxon>Suillineae</taxon>
        <taxon>Suillaceae</taxon>
        <taxon>Suillus</taxon>
    </lineage>
</organism>
<keyword evidence="2" id="KW-0648">Protein biosynthesis</keyword>
<keyword evidence="5" id="KW-1185">Reference proteome</keyword>
<protein>
    <submittedName>
        <fullName evidence="4">Uncharacterized protein</fullName>
    </submittedName>
</protein>
<accession>A0AAD4EHD9</accession>
<evidence type="ECO:0000313" key="5">
    <source>
        <dbReference type="Proteomes" id="UP001195769"/>
    </source>
</evidence>
<keyword evidence="1" id="KW-0547">Nucleotide-binding</keyword>